<dbReference type="PANTHER" id="PTHR35788">
    <property type="entry name" value="EXPORTED PROTEIN-RELATED"/>
    <property type="match status" value="1"/>
</dbReference>
<dbReference type="EMBL" id="JAOYEY010000038">
    <property type="protein sequence ID" value="MCV9886436.1"/>
    <property type="molecule type" value="Genomic_DNA"/>
</dbReference>
<dbReference type="PANTHER" id="PTHR35788:SF1">
    <property type="entry name" value="EXPORTED PROTEIN"/>
    <property type="match status" value="1"/>
</dbReference>
<proteinExistence type="predicted"/>
<dbReference type="Pfam" id="PF04294">
    <property type="entry name" value="VanW"/>
    <property type="match status" value="1"/>
</dbReference>
<dbReference type="RefSeq" id="WP_264143104.1">
    <property type="nucleotide sequence ID" value="NZ_JAOYEY010000038.1"/>
</dbReference>
<evidence type="ECO:0000313" key="1">
    <source>
        <dbReference type="EMBL" id="MCV9886436.1"/>
    </source>
</evidence>
<dbReference type="InterPro" id="IPR052913">
    <property type="entry name" value="Glycopeptide_resist_protein"/>
</dbReference>
<dbReference type="Proteomes" id="UP001526147">
    <property type="component" value="Unassembled WGS sequence"/>
</dbReference>
<accession>A0ABT3DHF5</accession>
<name>A0ABT3DHF5_9BACI</name>
<reference evidence="1 2" key="1">
    <citation type="submission" date="2022-10" db="EMBL/GenBank/DDBJ databases">
        <title>Draft genome assembly of moderately radiation resistant bacterium Metabacillus halosaccharovorans.</title>
        <authorList>
            <person name="Pal S."/>
            <person name="Gopinathan A."/>
        </authorList>
    </citation>
    <scope>NUCLEOTIDE SEQUENCE [LARGE SCALE GENOMIC DNA]</scope>
    <source>
        <strain evidence="1 2">VITHBRA001</strain>
    </source>
</reference>
<protein>
    <submittedName>
        <fullName evidence="1">VanW family protein</fullName>
    </submittedName>
</protein>
<sequence length="281" mass="31665">MLLALFMLIAQPVEVSDNLSITYEGKEIKSLHRSEVALSPFHYDFIDESKFIELTDSLESNVFREPVNASLDQHGRLISEKTGLKLNRELWKKTFYTRYFSEGPATIELPTETLYPKVDGELLSSIKEKMVGQYITFFNSRNGERTHNIKLASDAINNYVIFPGEIFSFNAVVGKRTVEKGYLPAPVIVRGELSEGIGGGICQVSSTLFNAVDKAGVKILERYSHSRKVPYVPPNRDATVSWYGPDFTFKNEYNQPLLVRSKVIGGQLIVTIFSSDTIQIH</sequence>
<keyword evidence="2" id="KW-1185">Reference proteome</keyword>
<comment type="caution">
    <text evidence="1">The sequence shown here is derived from an EMBL/GenBank/DDBJ whole genome shotgun (WGS) entry which is preliminary data.</text>
</comment>
<gene>
    <name evidence="1" type="ORF">OIH86_12385</name>
</gene>
<evidence type="ECO:0000313" key="2">
    <source>
        <dbReference type="Proteomes" id="UP001526147"/>
    </source>
</evidence>
<dbReference type="InterPro" id="IPR007391">
    <property type="entry name" value="Vancomycin_resist_VanW"/>
</dbReference>
<organism evidence="1 2">
    <name type="scientific">Metabacillus halosaccharovorans</name>
    <dbReference type="NCBI Taxonomy" id="930124"/>
    <lineage>
        <taxon>Bacteria</taxon>
        <taxon>Bacillati</taxon>
        <taxon>Bacillota</taxon>
        <taxon>Bacilli</taxon>
        <taxon>Bacillales</taxon>
        <taxon>Bacillaceae</taxon>
        <taxon>Metabacillus</taxon>
    </lineage>
</organism>